<dbReference type="Pfam" id="PF00144">
    <property type="entry name" value="Beta-lactamase"/>
    <property type="match status" value="1"/>
</dbReference>
<dbReference type="Gene3D" id="3.40.710.10">
    <property type="entry name" value="DD-peptidase/beta-lactamase superfamily"/>
    <property type="match status" value="1"/>
</dbReference>
<keyword evidence="2" id="KW-0121">Carboxypeptidase</keyword>
<feature type="domain" description="Beta-lactamase-related" evidence="1">
    <location>
        <begin position="103"/>
        <end position="389"/>
    </location>
</feature>
<protein>
    <submittedName>
        <fullName evidence="2">D-alanyl-D-alanine carboxypeptidase</fullName>
    </submittedName>
</protein>
<name>A0A369KFK2_9BACT</name>
<dbReference type="PANTHER" id="PTHR46825">
    <property type="entry name" value="D-ALANYL-D-ALANINE-CARBOXYPEPTIDASE/ENDOPEPTIDASE AMPH"/>
    <property type="match status" value="1"/>
</dbReference>
<evidence type="ECO:0000313" key="3">
    <source>
        <dbReference type="Proteomes" id="UP000253816"/>
    </source>
</evidence>
<dbReference type="Proteomes" id="UP000253816">
    <property type="component" value="Unassembled WGS sequence"/>
</dbReference>
<accession>A0A369KFK2</accession>
<dbReference type="InterPro" id="IPR001466">
    <property type="entry name" value="Beta-lactam-related"/>
</dbReference>
<evidence type="ECO:0000259" key="1">
    <source>
        <dbReference type="Pfam" id="PF00144"/>
    </source>
</evidence>
<keyword evidence="2" id="KW-0378">Hydrolase</keyword>
<dbReference type="EMBL" id="QQBG01000015">
    <property type="protein sequence ID" value="RDB31475.1"/>
    <property type="molecule type" value="Genomic_DNA"/>
</dbReference>
<dbReference type="AlphaFoldDB" id="A0A369KFK2"/>
<dbReference type="InterPro" id="IPR050491">
    <property type="entry name" value="AmpC-like"/>
</dbReference>
<proteinExistence type="predicted"/>
<dbReference type="GO" id="GO:0004180">
    <property type="term" value="F:carboxypeptidase activity"/>
    <property type="evidence" value="ECO:0007669"/>
    <property type="project" value="UniProtKB-KW"/>
</dbReference>
<sequence length="413" mass="46810">MADRLEGPSVFVRTSSDSSEIEGGKTDRKVAFFSRSFLTRLKEGGGWPALVKKEKTRFFENVGSHCFSSLRMVTPLVPFPLAVHKLEKHPCAPSDRFALDSFAYVMVWCGTRLLFDGSWGKDGSGNPLDSESIFRIGSLSKQVVASLFFSLAQQGKLFLDEKLVTFFPKLDFPPSFEKISLMDLLNHTSGLPTYKEDQVPKRYSSEELFKWGLSCPLHFQPGERFFYSNTGYAILGYLLEQITENAFDDLVRALFRKMGLFSTGYLSSQQEGKWVTGHKRDPSNRVTQEFGASLHQTKAFSAAGLYSSPKDLRLWYTRFLESDLARNTLEVFKNNPPKIRFDSQPVEEVRYYAGFFVQGNLLEHTGFFPGYLSQVVLHPERQAGLLILCGNENADILSMKKELLLQFKEFFGG</sequence>
<organism evidence="2 3">
    <name type="scientific">Candidatus Similichlamydia laticola</name>
    <dbReference type="NCBI Taxonomy" id="2170265"/>
    <lineage>
        <taxon>Bacteria</taxon>
        <taxon>Pseudomonadati</taxon>
        <taxon>Chlamydiota</taxon>
        <taxon>Chlamydiia</taxon>
        <taxon>Parachlamydiales</taxon>
        <taxon>Candidatus Parilichlamydiaceae</taxon>
        <taxon>Candidatus Similichlamydia</taxon>
    </lineage>
</organism>
<reference evidence="2 3" key="1">
    <citation type="submission" date="2018-07" db="EMBL/GenBank/DDBJ databases">
        <title>Comparative genomics of the Candidatus Parilichlamydiaceae reveals evidence of convergent evolution and genome reduction in the phylum Chlamydiae.</title>
        <authorList>
            <person name="Taylor-Brown A."/>
            <person name="Polkinghorne A."/>
        </authorList>
    </citation>
    <scope>NUCLEOTIDE SEQUENCE [LARGE SCALE GENOMIC DNA]</scope>
    <source>
        <strain evidence="2 3">Hat2</strain>
    </source>
</reference>
<keyword evidence="2" id="KW-0645">Protease</keyword>
<keyword evidence="3" id="KW-1185">Reference proteome</keyword>
<dbReference type="OrthoDB" id="119951at2"/>
<dbReference type="InterPro" id="IPR012338">
    <property type="entry name" value="Beta-lactam/transpept-like"/>
</dbReference>
<comment type="caution">
    <text evidence="2">The sequence shown here is derived from an EMBL/GenBank/DDBJ whole genome shotgun (WGS) entry which is preliminary data.</text>
</comment>
<dbReference type="SUPFAM" id="SSF56601">
    <property type="entry name" value="beta-lactamase/transpeptidase-like"/>
    <property type="match status" value="1"/>
</dbReference>
<dbReference type="RefSeq" id="WP_114544364.1">
    <property type="nucleotide sequence ID" value="NZ_QQBG01000015.1"/>
</dbReference>
<dbReference type="PANTHER" id="PTHR46825:SF9">
    <property type="entry name" value="BETA-LACTAMASE-RELATED DOMAIN-CONTAINING PROTEIN"/>
    <property type="match status" value="1"/>
</dbReference>
<gene>
    <name evidence="2" type="ORF">HAT2_00421</name>
</gene>
<evidence type="ECO:0000313" key="2">
    <source>
        <dbReference type="EMBL" id="RDB31475.1"/>
    </source>
</evidence>